<dbReference type="GO" id="GO:0020037">
    <property type="term" value="F:heme binding"/>
    <property type="evidence" value="ECO:0007669"/>
    <property type="project" value="InterPro"/>
</dbReference>
<evidence type="ECO:0000256" key="1">
    <source>
        <dbReference type="ARBA" id="ARBA00004141"/>
    </source>
</evidence>
<dbReference type="InterPro" id="IPR045062">
    <property type="entry name" value="Cyt_c_biogenesis_CcsA/CcmC"/>
</dbReference>
<evidence type="ECO:0000256" key="4">
    <source>
        <dbReference type="ARBA" id="ARBA00022989"/>
    </source>
</evidence>
<reference evidence="8 9" key="1">
    <citation type="journal article" date="2017" name="Genome Announc.">
        <title>Complete Genome Sequences of Two Acetylene-Fermenting Pelobacter acetylenicus Strains.</title>
        <authorList>
            <person name="Sutton J.M."/>
            <person name="Baesman S.M."/>
            <person name="Fierst J.L."/>
            <person name="Poret-Peterson A.T."/>
            <person name="Oremland R.S."/>
            <person name="Dunlap D.S."/>
            <person name="Akob D.M."/>
        </authorList>
    </citation>
    <scope>NUCLEOTIDE SEQUENCE [LARGE SCALE GENOMIC DNA]</scope>
    <source>
        <strain evidence="8 9">SFB93</strain>
    </source>
</reference>
<dbReference type="PROSITE" id="PS51257">
    <property type="entry name" value="PROKAR_LIPOPROTEIN"/>
    <property type="match status" value="1"/>
</dbReference>
<dbReference type="Pfam" id="PF01578">
    <property type="entry name" value="Cytochrom_C_asm"/>
    <property type="match status" value="1"/>
</dbReference>
<proteinExistence type="predicted"/>
<dbReference type="NCBIfam" id="TIGR03144">
    <property type="entry name" value="cytochr_II_ccsB"/>
    <property type="match status" value="1"/>
</dbReference>
<dbReference type="GO" id="GO:0017004">
    <property type="term" value="P:cytochrome complex assembly"/>
    <property type="evidence" value="ECO:0007669"/>
    <property type="project" value="UniProtKB-KW"/>
</dbReference>
<dbReference type="InterPro" id="IPR017562">
    <property type="entry name" value="Cyt_c_biogenesis_CcsA"/>
</dbReference>
<feature type="transmembrane region" description="Helical" evidence="6">
    <location>
        <begin position="89"/>
        <end position="110"/>
    </location>
</feature>
<feature type="transmembrane region" description="Helical" evidence="6">
    <location>
        <begin position="6"/>
        <end position="25"/>
    </location>
</feature>
<dbReference type="EMBL" id="CP015519">
    <property type="protein sequence ID" value="APG29129.1"/>
    <property type="molecule type" value="Genomic_DNA"/>
</dbReference>
<dbReference type="PANTHER" id="PTHR30071">
    <property type="entry name" value="HEME EXPORTER PROTEIN C"/>
    <property type="match status" value="1"/>
</dbReference>
<dbReference type="InterPro" id="IPR002541">
    <property type="entry name" value="Cyt_c_assembly"/>
</dbReference>
<feature type="transmembrane region" description="Helical" evidence="6">
    <location>
        <begin position="37"/>
        <end position="55"/>
    </location>
</feature>
<feature type="transmembrane region" description="Helical" evidence="6">
    <location>
        <begin position="130"/>
        <end position="152"/>
    </location>
</feature>
<dbReference type="STRING" id="1842532.A7E78_12060"/>
<keyword evidence="3" id="KW-0201">Cytochrome c-type biogenesis</keyword>
<feature type="transmembrane region" description="Helical" evidence="6">
    <location>
        <begin position="242"/>
        <end position="264"/>
    </location>
</feature>
<keyword evidence="5 6" id="KW-0472">Membrane</keyword>
<dbReference type="AlphaFoldDB" id="A0A1L3GT82"/>
<evidence type="ECO:0000313" key="8">
    <source>
        <dbReference type="EMBL" id="APG29129.1"/>
    </source>
</evidence>
<dbReference type="Proteomes" id="UP000182517">
    <property type="component" value="Chromosome"/>
</dbReference>
<accession>A0A1L3GT82</accession>
<evidence type="ECO:0000256" key="6">
    <source>
        <dbReference type="SAM" id="Phobius"/>
    </source>
</evidence>
<evidence type="ECO:0000313" key="9">
    <source>
        <dbReference type="Proteomes" id="UP000182517"/>
    </source>
</evidence>
<feature type="transmembrane region" description="Helical" evidence="6">
    <location>
        <begin position="178"/>
        <end position="201"/>
    </location>
</feature>
<dbReference type="GO" id="GO:0005886">
    <property type="term" value="C:plasma membrane"/>
    <property type="evidence" value="ECO:0007669"/>
    <property type="project" value="TreeGrafter"/>
</dbReference>
<keyword evidence="4 6" id="KW-1133">Transmembrane helix</keyword>
<dbReference type="KEGG" id="pef:A7E78_12060"/>
<evidence type="ECO:0000256" key="3">
    <source>
        <dbReference type="ARBA" id="ARBA00022748"/>
    </source>
</evidence>
<protein>
    <submittedName>
        <fullName evidence="8">C-type cytochrome biogenesis protein CcsB</fullName>
    </submittedName>
</protein>
<name>A0A1L3GT82_9BACT</name>
<feature type="domain" description="Cytochrome c assembly protein" evidence="7">
    <location>
        <begin position="63"/>
        <end position="268"/>
    </location>
</feature>
<dbReference type="OrthoDB" id="9814290at2"/>
<evidence type="ECO:0000256" key="5">
    <source>
        <dbReference type="ARBA" id="ARBA00023136"/>
    </source>
</evidence>
<dbReference type="PANTHER" id="PTHR30071:SF1">
    <property type="entry name" value="CYTOCHROME B_B6 PROTEIN-RELATED"/>
    <property type="match status" value="1"/>
</dbReference>
<keyword evidence="9" id="KW-1185">Reference proteome</keyword>
<evidence type="ECO:0000259" key="7">
    <source>
        <dbReference type="Pfam" id="PF01578"/>
    </source>
</evidence>
<comment type="subcellular location">
    <subcellularLocation>
        <location evidence="1">Membrane</location>
        <topology evidence="1">Multi-pass membrane protein</topology>
    </subcellularLocation>
</comment>
<organism evidence="8 9">
    <name type="scientific">Syntrophotalea acetylenivorans</name>
    <dbReference type="NCBI Taxonomy" id="1842532"/>
    <lineage>
        <taxon>Bacteria</taxon>
        <taxon>Pseudomonadati</taxon>
        <taxon>Thermodesulfobacteriota</taxon>
        <taxon>Desulfuromonadia</taxon>
        <taxon>Desulfuromonadales</taxon>
        <taxon>Syntrophotaleaceae</taxon>
        <taxon>Syntrophotalea</taxon>
    </lineage>
</organism>
<gene>
    <name evidence="8" type="ORF">A7E78_12060</name>
</gene>
<sequence>MSHLLFKITLLGYLAASCGYLVHIASGRCLAEKVGRWLIRGTFALHCSTLVLRFIEAGYTPVANLHESLSFFAWCITGIFLLFDLRYGLTVLGGFLSPLALLLMVIGNAVPRQLAQPSPMLDSWWFPVHVSLAFLGNAIFALAFIAGVMYLLQERMLKSKRLSAFFFRMPSLDTLDTLNYRCLTWGFPLMTMGIISGAAWANSTWGSYWRWAPKETWALTSWFIYAALLHGRLAIGWRGRRAALLAIIGFLCLLFTFLGVNLLLPGPHSFEALSGR</sequence>
<keyword evidence="2 6" id="KW-0812">Transmembrane</keyword>
<feature type="transmembrane region" description="Helical" evidence="6">
    <location>
        <begin position="61"/>
        <end position="82"/>
    </location>
</feature>
<feature type="transmembrane region" description="Helical" evidence="6">
    <location>
        <begin position="216"/>
        <end position="235"/>
    </location>
</feature>
<evidence type="ECO:0000256" key="2">
    <source>
        <dbReference type="ARBA" id="ARBA00022692"/>
    </source>
</evidence>
<dbReference type="RefSeq" id="WP_072285155.1">
    <property type="nucleotide sequence ID" value="NZ_CP015519.1"/>
</dbReference>